<dbReference type="EMBL" id="BKCJ011415632">
    <property type="protein sequence ID" value="GFD31593.1"/>
    <property type="molecule type" value="Genomic_DNA"/>
</dbReference>
<sequence length="108" mass="12782">DKEDEKKIEEAMGASDDQVKGKQAEIYKIDIDHASKVLSMQEDEPEVIIIEEPKLMKRKQQVKINEEYARKLHAELNKDIDRYKDIDWNAAIDHVKQRVKEDRLCKDF</sequence>
<feature type="non-terminal residue" evidence="1">
    <location>
        <position position="1"/>
    </location>
</feature>
<name>A0A699VBS8_TANCI</name>
<comment type="caution">
    <text evidence="1">The sequence shown here is derived from an EMBL/GenBank/DDBJ whole genome shotgun (WGS) entry which is preliminary data.</text>
</comment>
<reference evidence="1" key="1">
    <citation type="journal article" date="2019" name="Sci. Rep.">
        <title>Draft genome of Tanacetum cinerariifolium, the natural source of mosquito coil.</title>
        <authorList>
            <person name="Yamashiro T."/>
            <person name="Shiraishi A."/>
            <person name="Satake H."/>
            <person name="Nakayama K."/>
        </authorList>
    </citation>
    <scope>NUCLEOTIDE SEQUENCE</scope>
</reference>
<proteinExistence type="predicted"/>
<evidence type="ECO:0000313" key="1">
    <source>
        <dbReference type="EMBL" id="GFD31593.1"/>
    </source>
</evidence>
<accession>A0A699VBS8</accession>
<dbReference type="AlphaFoldDB" id="A0A699VBS8"/>
<feature type="non-terminal residue" evidence="1">
    <location>
        <position position="108"/>
    </location>
</feature>
<gene>
    <name evidence="1" type="ORF">Tci_903562</name>
</gene>
<organism evidence="1">
    <name type="scientific">Tanacetum cinerariifolium</name>
    <name type="common">Dalmatian daisy</name>
    <name type="synonym">Chrysanthemum cinerariifolium</name>
    <dbReference type="NCBI Taxonomy" id="118510"/>
    <lineage>
        <taxon>Eukaryota</taxon>
        <taxon>Viridiplantae</taxon>
        <taxon>Streptophyta</taxon>
        <taxon>Embryophyta</taxon>
        <taxon>Tracheophyta</taxon>
        <taxon>Spermatophyta</taxon>
        <taxon>Magnoliopsida</taxon>
        <taxon>eudicotyledons</taxon>
        <taxon>Gunneridae</taxon>
        <taxon>Pentapetalae</taxon>
        <taxon>asterids</taxon>
        <taxon>campanulids</taxon>
        <taxon>Asterales</taxon>
        <taxon>Asteraceae</taxon>
        <taxon>Asteroideae</taxon>
        <taxon>Anthemideae</taxon>
        <taxon>Anthemidinae</taxon>
        <taxon>Tanacetum</taxon>
    </lineage>
</organism>
<protein>
    <submittedName>
        <fullName evidence="1">Uncharacterized protein</fullName>
    </submittedName>
</protein>